<gene>
    <name evidence="8" type="ORF">OLEA9_A113919</name>
</gene>
<dbReference type="InterPro" id="IPR011009">
    <property type="entry name" value="Kinase-like_dom_sf"/>
</dbReference>
<dbReference type="OrthoDB" id="9948461at2759"/>
<dbReference type="InterPro" id="IPR000719">
    <property type="entry name" value="Prot_kinase_dom"/>
</dbReference>
<dbReference type="Gene3D" id="1.10.510.10">
    <property type="entry name" value="Transferase(Phosphotransferase) domain 1"/>
    <property type="match status" value="1"/>
</dbReference>
<evidence type="ECO:0000259" key="7">
    <source>
        <dbReference type="PROSITE" id="PS50011"/>
    </source>
</evidence>
<dbReference type="SMART" id="SM00220">
    <property type="entry name" value="S_TKc"/>
    <property type="match status" value="1"/>
</dbReference>
<dbReference type="PROSITE" id="PS50011">
    <property type="entry name" value="PROTEIN_KINASE_DOM"/>
    <property type="match status" value="1"/>
</dbReference>
<dbReference type="GO" id="GO:0004674">
    <property type="term" value="F:protein serine/threonine kinase activity"/>
    <property type="evidence" value="ECO:0007669"/>
    <property type="project" value="UniProtKB-KW"/>
</dbReference>
<dbReference type="InterPro" id="IPR050205">
    <property type="entry name" value="CDPK_Ser/Thr_kinases"/>
</dbReference>
<evidence type="ECO:0000313" key="9">
    <source>
        <dbReference type="Proteomes" id="UP000594638"/>
    </source>
</evidence>
<dbReference type="GO" id="GO:0005524">
    <property type="term" value="F:ATP binding"/>
    <property type="evidence" value="ECO:0007669"/>
    <property type="project" value="UniProtKB-KW"/>
</dbReference>
<organism evidence="8 9">
    <name type="scientific">Olea europaea subsp. europaea</name>
    <dbReference type="NCBI Taxonomy" id="158383"/>
    <lineage>
        <taxon>Eukaryota</taxon>
        <taxon>Viridiplantae</taxon>
        <taxon>Streptophyta</taxon>
        <taxon>Embryophyta</taxon>
        <taxon>Tracheophyta</taxon>
        <taxon>Spermatophyta</taxon>
        <taxon>Magnoliopsida</taxon>
        <taxon>eudicotyledons</taxon>
        <taxon>Gunneridae</taxon>
        <taxon>Pentapetalae</taxon>
        <taxon>asterids</taxon>
        <taxon>lamiids</taxon>
        <taxon>Lamiales</taxon>
        <taxon>Oleaceae</taxon>
        <taxon>Oleeae</taxon>
        <taxon>Olea</taxon>
    </lineage>
</organism>
<dbReference type="Pfam" id="PF00069">
    <property type="entry name" value="Pkinase"/>
    <property type="match status" value="1"/>
</dbReference>
<evidence type="ECO:0000256" key="1">
    <source>
        <dbReference type="ARBA" id="ARBA00005354"/>
    </source>
</evidence>
<evidence type="ECO:0000256" key="3">
    <source>
        <dbReference type="ARBA" id="ARBA00022679"/>
    </source>
</evidence>
<accession>A0A8S0T9S3</accession>
<proteinExistence type="inferred from homology"/>
<keyword evidence="4" id="KW-0547">Nucleotide-binding</keyword>
<evidence type="ECO:0000256" key="5">
    <source>
        <dbReference type="ARBA" id="ARBA00022777"/>
    </source>
</evidence>
<keyword evidence="2" id="KW-0723">Serine/threonine-protein kinase</keyword>
<keyword evidence="3" id="KW-0808">Transferase</keyword>
<reference evidence="8 9" key="1">
    <citation type="submission" date="2019-12" db="EMBL/GenBank/DDBJ databases">
        <authorList>
            <person name="Alioto T."/>
            <person name="Alioto T."/>
            <person name="Gomez Garrido J."/>
        </authorList>
    </citation>
    <scope>NUCLEOTIDE SEQUENCE [LARGE SCALE GENOMIC DNA]</scope>
</reference>
<protein>
    <submittedName>
        <fullName evidence="8">Calcium-dependent kinase 20</fullName>
    </submittedName>
</protein>
<dbReference type="SUPFAM" id="SSF56112">
    <property type="entry name" value="Protein kinase-like (PK-like)"/>
    <property type="match status" value="1"/>
</dbReference>
<keyword evidence="6" id="KW-0067">ATP-binding</keyword>
<dbReference type="Proteomes" id="UP000594638">
    <property type="component" value="Unassembled WGS sequence"/>
</dbReference>
<feature type="domain" description="Protein kinase" evidence="7">
    <location>
        <begin position="1"/>
        <end position="109"/>
    </location>
</feature>
<keyword evidence="5 8" id="KW-0418">Kinase</keyword>
<evidence type="ECO:0000256" key="4">
    <source>
        <dbReference type="ARBA" id="ARBA00022741"/>
    </source>
</evidence>
<evidence type="ECO:0000256" key="2">
    <source>
        <dbReference type="ARBA" id="ARBA00022527"/>
    </source>
</evidence>
<sequence>MFFKPGDTFNNVVGSPYYVAPEVLKNHYGKECDVWSAGVIIYILLSGVPPFWDGENGTRIFEQVLRGELDFVSEPWPSISDSAKDLVRRMLVRDSKKWHIKFFVSHPWVQVDGVAPNKPLDSAVLTRLKQFSAMDRLKKIAVRVR</sequence>
<comment type="caution">
    <text evidence="8">The sequence shown here is derived from an EMBL/GenBank/DDBJ whole genome shotgun (WGS) entry which is preliminary data.</text>
</comment>
<evidence type="ECO:0000313" key="8">
    <source>
        <dbReference type="EMBL" id="CAA3001883.1"/>
    </source>
</evidence>
<dbReference type="AlphaFoldDB" id="A0A8S0T9S3"/>
<dbReference type="EMBL" id="CACTIH010005788">
    <property type="protein sequence ID" value="CAA3001883.1"/>
    <property type="molecule type" value="Genomic_DNA"/>
</dbReference>
<name>A0A8S0T9S3_OLEEU</name>
<evidence type="ECO:0000256" key="6">
    <source>
        <dbReference type="ARBA" id="ARBA00022840"/>
    </source>
</evidence>
<comment type="similarity">
    <text evidence="1">Belongs to the protein kinase superfamily. CAMK Ser/Thr protein kinase family. CaMK subfamily.</text>
</comment>
<keyword evidence="9" id="KW-1185">Reference proteome</keyword>
<dbReference type="PANTHER" id="PTHR24349">
    <property type="entry name" value="SERINE/THREONINE-PROTEIN KINASE"/>
    <property type="match status" value="1"/>
</dbReference>
<dbReference type="Gramene" id="OE9A113919T1">
    <property type="protein sequence ID" value="OE9A113919C1"/>
    <property type="gene ID" value="OE9A113919"/>
</dbReference>